<dbReference type="HOGENOM" id="CLU_2905081_0_0_1"/>
<reference evidence="2" key="2">
    <citation type="submission" date="2015-01" db="EMBL/GenBank/DDBJ databases">
        <title>Evolutionary Origins and Diversification of the Mycorrhizal Mutualists.</title>
        <authorList>
            <consortium name="DOE Joint Genome Institute"/>
            <consortium name="Mycorrhizal Genomics Consortium"/>
            <person name="Kohler A."/>
            <person name="Kuo A."/>
            <person name="Nagy L.G."/>
            <person name="Floudas D."/>
            <person name="Copeland A."/>
            <person name="Barry K.W."/>
            <person name="Cichocki N."/>
            <person name="Veneault-Fourrey C."/>
            <person name="LaButti K."/>
            <person name="Lindquist E.A."/>
            <person name="Lipzen A."/>
            <person name="Lundell T."/>
            <person name="Morin E."/>
            <person name="Murat C."/>
            <person name="Riley R."/>
            <person name="Ohm R."/>
            <person name="Sun H."/>
            <person name="Tunlid A."/>
            <person name="Henrissat B."/>
            <person name="Grigoriev I.V."/>
            <person name="Hibbett D.S."/>
            <person name="Martin F."/>
        </authorList>
    </citation>
    <scope>NUCLEOTIDE SEQUENCE [LARGE SCALE GENOMIC DNA]</scope>
    <source>
        <strain evidence="2">Marx 270</strain>
    </source>
</reference>
<evidence type="ECO:0000313" key="1">
    <source>
        <dbReference type="EMBL" id="KIO09065.1"/>
    </source>
</evidence>
<reference evidence="1 2" key="1">
    <citation type="submission" date="2014-04" db="EMBL/GenBank/DDBJ databases">
        <authorList>
            <consortium name="DOE Joint Genome Institute"/>
            <person name="Kuo A."/>
            <person name="Kohler A."/>
            <person name="Costa M.D."/>
            <person name="Nagy L.G."/>
            <person name="Floudas D."/>
            <person name="Copeland A."/>
            <person name="Barry K.W."/>
            <person name="Cichocki N."/>
            <person name="Veneault-Fourrey C."/>
            <person name="LaButti K."/>
            <person name="Lindquist E.A."/>
            <person name="Lipzen A."/>
            <person name="Lundell T."/>
            <person name="Morin E."/>
            <person name="Murat C."/>
            <person name="Sun H."/>
            <person name="Tunlid A."/>
            <person name="Henrissat B."/>
            <person name="Grigoriev I.V."/>
            <person name="Hibbett D.S."/>
            <person name="Martin F."/>
            <person name="Nordberg H.P."/>
            <person name="Cantor M.N."/>
            <person name="Hua S.X."/>
        </authorList>
    </citation>
    <scope>NUCLEOTIDE SEQUENCE [LARGE SCALE GENOMIC DNA]</scope>
    <source>
        <strain evidence="1 2">Marx 270</strain>
    </source>
</reference>
<keyword evidence="2" id="KW-1185">Reference proteome</keyword>
<proteinExistence type="predicted"/>
<organism evidence="1 2">
    <name type="scientific">Pisolithus tinctorius Marx 270</name>
    <dbReference type="NCBI Taxonomy" id="870435"/>
    <lineage>
        <taxon>Eukaryota</taxon>
        <taxon>Fungi</taxon>
        <taxon>Dikarya</taxon>
        <taxon>Basidiomycota</taxon>
        <taxon>Agaricomycotina</taxon>
        <taxon>Agaricomycetes</taxon>
        <taxon>Agaricomycetidae</taxon>
        <taxon>Boletales</taxon>
        <taxon>Sclerodermatineae</taxon>
        <taxon>Pisolithaceae</taxon>
        <taxon>Pisolithus</taxon>
    </lineage>
</organism>
<evidence type="ECO:0000313" key="2">
    <source>
        <dbReference type="Proteomes" id="UP000054217"/>
    </source>
</evidence>
<dbReference type="Proteomes" id="UP000054217">
    <property type="component" value="Unassembled WGS sequence"/>
</dbReference>
<name>A0A0C3P6U4_PISTI</name>
<gene>
    <name evidence="1" type="ORF">M404DRAFT_996774</name>
</gene>
<dbReference type="AlphaFoldDB" id="A0A0C3P6U4"/>
<dbReference type="InParanoid" id="A0A0C3P6U4"/>
<dbReference type="EMBL" id="KN831955">
    <property type="protein sequence ID" value="KIO09065.1"/>
    <property type="molecule type" value="Genomic_DNA"/>
</dbReference>
<protein>
    <submittedName>
        <fullName evidence="1">Uncharacterized protein</fullName>
    </submittedName>
</protein>
<accession>A0A0C3P6U4</accession>
<sequence length="62" mass="7419">MYKGKQACQYDQRQCMKRSNKVGAGRVYRLSSDERRRPNPFVPRVKQFGQQKSIKWPLQCKQ</sequence>